<dbReference type="SMART" id="SM00823">
    <property type="entry name" value="PKS_PP"/>
    <property type="match status" value="2"/>
</dbReference>
<name>A0A0B9FY73_9GAMM</name>
<keyword evidence="1" id="KW-0596">Phosphopantetheine</keyword>
<proteinExistence type="predicted"/>
<evidence type="ECO:0000313" key="5">
    <source>
        <dbReference type="Proteomes" id="UP000031278"/>
    </source>
</evidence>
<dbReference type="Gene3D" id="3.40.50.980">
    <property type="match status" value="2"/>
</dbReference>
<evidence type="ECO:0000256" key="1">
    <source>
        <dbReference type="ARBA" id="ARBA00022450"/>
    </source>
</evidence>
<dbReference type="InterPro" id="IPR036736">
    <property type="entry name" value="ACP-like_sf"/>
</dbReference>
<dbReference type="Gene3D" id="3.30.559.10">
    <property type="entry name" value="Chloramphenicol acetyltransferase-like domain"/>
    <property type="match status" value="1"/>
</dbReference>
<dbReference type="GO" id="GO:0005737">
    <property type="term" value="C:cytoplasm"/>
    <property type="evidence" value="ECO:0007669"/>
    <property type="project" value="TreeGrafter"/>
</dbReference>
<gene>
    <name evidence="4" type="ORF">RJ45_22470</name>
</gene>
<dbReference type="PANTHER" id="PTHR45527:SF1">
    <property type="entry name" value="FATTY ACID SYNTHASE"/>
    <property type="match status" value="1"/>
</dbReference>
<dbReference type="GO" id="GO:0003824">
    <property type="term" value="F:catalytic activity"/>
    <property type="evidence" value="ECO:0007669"/>
    <property type="project" value="InterPro"/>
</dbReference>
<comment type="caution">
    <text evidence="4">The sequence shown here is derived from an EMBL/GenBank/DDBJ whole genome shotgun (WGS) entry which is preliminary data.</text>
</comment>
<dbReference type="InterPro" id="IPR025110">
    <property type="entry name" value="AMP-bd_C"/>
</dbReference>
<dbReference type="RefSeq" id="WP_039467846.1">
    <property type="nucleotide sequence ID" value="NZ_JWLZ01000199.1"/>
</dbReference>
<dbReference type="InterPro" id="IPR009081">
    <property type="entry name" value="PP-bd_ACP"/>
</dbReference>
<feature type="domain" description="Carrier" evidence="3">
    <location>
        <begin position="515"/>
        <end position="590"/>
    </location>
</feature>
<feature type="domain" description="Carrier" evidence="3">
    <location>
        <begin position="1566"/>
        <end position="1640"/>
    </location>
</feature>
<dbReference type="Pfam" id="PF00668">
    <property type="entry name" value="Condensation"/>
    <property type="match status" value="1"/>
</dbReference>
<dbReference type="SUPFAM" id="SSF56801">
    <property type="entry name" value="Acetyl-CoA synthetase-like"/>
    <property type="match status" value="2"/>
</dbReference>
<protein>
    <recommendedName>
        <fullName evidence="3">Carrier domain-containing protein</fullName>
    </recommendedName>
</protein>
<evidence type="ECO:0000256" key="2">
    <source>
        <dbReference type="ARBA" id="ARBA00022553"/>
    </source>
</evidence>
<dbReference type="FunFam" id="3.40.50.12780:FF:000012">
    <property type="entry name" value="Non-ribosomal peptide synthetase"/>
    <property type="match status" value="1"/>
</dbReference>
<dbReference type="InterPro" id="IPR042099">
    <property type="entry name" value="ANL_N_sf"/>
</dbReference>
<dbReference type="InterPro" id="IPR001242">
    <property type="entry name" value="Condensation_dom"/>
</dbReference>
<dbReference type="SUPFAM" id="SSF47336">
    <property type="entry name" value="ACP-like"/>
    <property type="match status" value="2"/>
</dbReference>
<dbReference type="Gene3D" id="3.30.300.30">
    <property type="match status" value="2"/>
</dbReference>
<dbReference type="InterPro" id="IPR020806">
    <property type="entry name" value="PKS_PP-bd"/>
</dbReference>
<dbReference type="PROSITE" id="PS00455">
    <property type="entry name" value="AMP_BINDING"/>
    <property type="match status" value="2"/>
</dbReference>
<dbReference type="Pfam" id="PF00550">
    <property type="entry name" value="PP-binding"/>
    <property type="match status" value="2"/>
</dbReference>
<dbReference type="InterPro" id="IPR010071">
    <property type="entry name" value="AA_adenyl_dom"/>
</dbReference>
<evidence type="ECO:0000259" key="3">
    <source>
        <dbReference type="PROSITE" id="PS50075"/>
    </source>
</evidence>
<dbReference type="Proteomes" id="UP000031278">
    <property type="component" value="Unassembled WGS sequence"/>
</dbReference>
<sequence>MMSRDLLAAIRQQFTHRPDAVAIEWGEQAFSYRQLADAVAETAGMLRHSGQAPVALFLEPCPALLVNLTACLFTGHVFAPLNPMLPAPVLERMLARVAPSVIVTTPALAERARSLAAQLESAPAVRVCDPAGLAAGAERLPTLWPELDPPRWQDPCYIYFTSGSTGEPKAILGSYRGLSHFVMWQQAEFAIGPQHRVGQVTLPAFDPFLREVLLPLGAGAVLVLPKHRDMVLSEHLPVWINQNEISVLHMVPTLLRQHLLRSDERRPLSLEYLFLAGEPLRGRDVAQFYQCYGEDACQLVNFYGPTETTLAKVFKRLGPEDAAEELIPIGYPLDDQVKVHVLDEQGQHCAADQPGELVIETALRSYGYIGLEAENRRSFHRSPPYYFTGDVGKRRPDGQLVCLGRKDNQIKIRGVRADLLGIECVLEQAPGVVQCAVQVLNAGLPAAQLQAFVVLAASADARAVFDYASQHLNQALIPAQWTRVEALPQLPNGKINRKTLPQLAGAALQFERYRAPANDTQHRIVALWQQVLHQPRIGMDDHFFRRGGNSLELMGLKVRLEQAFSVSIEPGIIFTLLTPASQLAYLKTRQPLSATGTLETVRPAQIGPVSVLQRNIILAHQFHRQDTSYNLTRVVELNQPLDCGRLEQVVAALTQTLPLLRSTFVIEQGEVRTRISPEVSVPVETYSLAEGLPIEAALAAFVRPFDLETAPLLRIGVWQRAAARAYLALDIHHSLADGISAAHLMARVLDGYLGRPQPEPVWQYHDYIRYNLKQQALKEPGNLTYWQRVLSPLPEPLQLAPGRDRPVQFDGRAAMQVLDINAEQLRCLQQLAQQQGCSLFVLLFAAYSLVLQKISGQADMVIGVPVAGRDLPEVEEMAGVFMRVLPLRTVYAADASLAEYLTQIQQHFAGALAHQDFAFEKLVEVLKAPRSANRQPLFDTLFALHDGVAWQDGELRAREVHFAPAEAKADLAVDAYLHHDALTITFTHAEAMLGRGRVTQLVEYMATVLARITEYPLSQPLGGLDRVPALERVQLLQQFNRTERTVAGGQTLVSRFHQQVARTPDAPACSSAGVTLSYRELDRRANQLAHALQANSRSLLADGEQGKVAIMIAPSVELAVAIWAVLKAGMAYVPLDPDFPQERLQYMVEDAGITLMLTDQRSLAEQLFPGPVLAVGEQPHQTYPTTRPAGSSEAPDQLAYLIYTSGSTGQPKGVMIEHGAAVNFLFGMERALAFNADKTVLALTTFSFDIFVLEFFLPLLTGARLVIASRGQQQDMAELSMLIGQEGITTLQFTPSRMKMFLAYQPALDCFAGVEDVLMGGEYVGIELVDSIRTCCSARVFNMYGPTETTVWSASAELTGATQSKVGMPIDNTQLYVLDELHQLCPLGSLGELYIAGKGLARGYHQLPEKTAQAFVDNPFCPGQRMYRTGDLAYWLPSGELVVCGRIDSQVKVKGHRIELHEVEDVIKWHPSVQDAVCLVRERQTQGFSEHYLCAFYQTAAPLDEASLRQHIRAHLPEYMVPEAWQALDAFPLTANGKIDRKAFPQNVAPVAKPVTGNAGQDAASLMLSPTEQAIYRVWSTLLPQAEPGLDDNFFELGGNSLHVVLAQKALAEQGIAVSAITILEQATISRLARWVDTQQLSRTFKRCRTIAFAAAGPADGEAGKAWEYGYSAAVSDALAAQSRQLGTTLEVLLAGLHIYALAAVSGQNRLELYLGAGATRCRPVSLALAGIENLPDFIAAVAAGIERGTPEAIRDVQAHNLPGQASIYIAAADRKAVSRNTVFDLVLLFDSTGPLRLQGQLNQTQVSKEAFAEVGQVLNGLIKQLGQG</sequence>
<dbReference type="GO" id="GO:0043041">
    <property type="term" value="P:amino acid activation for nonribosomal peptide biosynthetic process"/>
    <property type="evidence" value="ECO:0007669"/>
    <property type="project" value="TreeGrafter"/>
</dbReference>
<dbReference type="InterPro" id="IPR023213">
    <property type="entry name" value="CAT-like_dom_sf"/>
</dbReference>
<dbReference type="Pfam" id="PF00501">
    <property type="entry name" value="AMP-binding"/>
    <property type="match status" value="2"/>
</dbReference>
<keyword evidence="2" id="KW-0597">Phosphoprotein</keyword>
<evidence type="ECO:0000313" key="4">
    <source>
        <dbReference type="EMBL" id="KHT61508.1"/>
    </source>
</evidence>
<dbReference type="Gene3D" id="2.30.38.10">
    <property type="entry name" value="Luciferase, Domain 3"/>
    <property type="match status" value="1"/>
</dbReference>
<dbReference type="SUPFAM" id="SSF52777">
    <property type="entry name" value="CoA-dependent acyltransferases"/>
    <property type="match status" value="2"/>
</dbReference>
<dbReference type="InterPro" id="IPR045851">
    <property type="entry name" value="AMP-bd_C_sf"/>
</dbReference>
<reference evidence="4 5" key="1">
    <citation type="submission" date="2014-12" db="EMBL/GenBank/DDBJ databases">
        <title>Genome sequencing of Photobacterium gaetbulicola AD005a.</title>
        <authorList>
            <person name="Adrian T.G.S."/>
            <person name="Chan K.G."/>
        </authorList>
    </citation>
    <scope>NUCLEOTIDE SEQUENCE [LARGE SCALE GENOMIC DNA]</scope>
    <source>
        <strain evidence="4 5">AD005a</strain>
    </source>
</reference>
<dbReference type="PROSITE" id="PS50075">
    <property type="entry name" value="CARRIER"/>
    <property type="match status" value="2"/>
</dbReference>
<dbReference type="NCBIfam" id="TIGR01733">
    <property type="entry name" value="AA-adenyl-dom"/>
    <property type="match status" value="1"/>
</dbReference>
<dbReference type="InterPro" id="IPR020845">
    <property type="entry name" value="AMP-binding_CS"/>
</dbReference>
<dbReference type="EMBL" id="JWLZ01000199">
    <property type="protein sequence ID" value="KHT61508.1"/>
    <property type="molecule type" value="Genomic_DNA"/>
</dbReference>
<organism evidence="4 5">
    <name type="scientific">Photobacterium gaetbulicola</name>
    <dbReference type="NCBI Taxonomy" id="1295392"/>
    <lineage>
        <taxon>Bacteria</taxon>
        <taxon>Pseudomonadati</taxon>
        <taxon>Pseudomonadota</taxon>
        <taxon>Gammaproteobacteria</taxon>
        <taxon>Vibrionales</taxon>
        <taxon>Vibrionaceae</taxon>
        <taxon>Photobacterium</taxon>
    </lineage>
</organism>
<dbReference type="PANTHER" id="PTHR45527">
    <property type="entry name" value="NONRIBOSOMAL PEPTIDE SYNTHETASE"/>
    <property type="match status" value="1"/>
</dbReference>
<dbReference type="FunFam" id="3.40.50.980:FF:000001">
    <property type="entry name" value="Non-ribosomal peptide synthetase"/>
    <property type="match status" value="1"/>
</dbReference>
<dbReference type="GO" id="GO:0031177">
    <property type="term" value="F:phosphopantetheine binding"/>
    <property type="evidence" value="ECO:0007669"/>
    <property type="project" value="InterPro"/>
</dbReference>
<dbReference type="Pfam" id="PF13193">
    <property type="entry name" value="AMP-binding_C"/>
    <property type="match status" value="1"/>
</dbReference>
<dbReference type="CDD" id="cd05930">
    <property type="entry name" value="A_NRPS"/>
    <property type="match status" value="2"/>
</dbReference>
<dbReference type="Gene3D" id="1.10.1200.10">
    <property type="entry name" value="ACP-like"/>
    <property type="match status" value="2"/>
</dbReference>
<accession>A0A0B9FY73</accession>
<dbReference type="Gene3D" id="3.30.559.30">
    <property type="entry name" value="Nonribosomal peptide synthetase, condensation domain"/>
    <property type="match status" value="1"/>
</dbReference>
<dbReference type="InterPro" id="IPR000873">
    <property type="entry name" value="AMP-dep_synth/lig_dom"/>
</dbReference>
<dbReference type="Gene3D" id="3.40.50.12780">
    <property type="entry name" value="N-terminal domain of ligase-like"/>
    <property type="match status" value="1"/>
</dbReference>
<dbReference type="GO" id="GO:0044550">
    <property type="term" value="P:secondary metabolite biosynthetic process"/>
    <property type="evidence" value="ECO:0007669"/>
    <property type="project" value="TreeGrafter"/>
</dbReference>